<organism evidence="1">
    <name type="scientific">Micrurus spixii</name>
    <name type="common">Amazon coral snake</name>
    <dbReference type="NCBI Taxonomy" id="129469"/>
    <lineage>
        <taxon>Eukaryota</taxon>
        <taxon>Metazoa</taxon>
        <taxon>Chordata</taxon>
        <taxon>Craniata</taxon>
        <taxon>Vertebrata</taxon>
        <taxon>Euteleostomi</taxon>
        <taxon>Lepidosauria</taxon>
        <taxon>Squamata</taxon>
        <taxon>Bifurcata</taxon>
        <taxon>Unidentata</taxon>
        <taxon>Episquamata</taxon>
        <taxon>Toxicofera</taxon>
        <taxon>Serpentes</taxon>
        <taxon>Colubroidea</taxon>
        <taxon>Elapidae</taxon>
        <taxon>Elapinae</taxon>
        <taxon>Micrurus</taxon>
    </lineage>
</organism>
<name>A0A2D4NDF6_9SAUR</name>
<dbReference type="AlphaFoldDB" id="A0A2D4NDF6"/>
<evidence type="ECO:0000313" key="1">
    <source>
        <dbReference type="EMBL" id="LAB43721.1"/>
    </source>
</evidence>
<dbReference type="EMBL" id="IACM01165396">
    <property type="protein sequence ID" value="LAB43721.1"/>
    <property type="molecule type" value="Transcribed_RNA"/>
</dbReference>
<protein>
    <submittedName>
        <fullName evidence="1">Uncharacterized protein</fullName>
    </submittedName>
</protein>
<proteinExistence type="predicted"/>
<sequence length="107" mass="12366">MFEGSLTIVYYDRDFCYNSAPFYPLNNIIFEIYLLIRLPGHATLTLISIGKLKKPTRSSFSKKFFKIAESGHVNFQEDAAPQDRCCNAEGLPPRFCYVMLLTSWKQE</sequence>
<reference evidence="1" key="2">
    <citation type="submission" date="2017-11" db="EMBL/GenBank/DDBJ databases">
        <title>Coralsnake Venomics: Analyses of Venom Gland Transcriptomes and Proteomes of Six Brazilian Taxa.</title>
        <authorList>
            <person name="Aird S.D."/>
            <person name="Jorge da Silva N."/>
            <person name="Qiu L."/>
            <person name="Villar-Briones A."/>
            <person name="Aparecida-Saddi V."/>
            <person name="Campos-Telles M.P."/>
            <person name="Grau M."/>
            <person name="Mikheyev A.S."/>
        </authorList>
    </citation>
    <scope>NUCLEOTIDE SEQUENCE</scope>
    <source>
        <tissue evidence="1">Venom_gland</tissue>
    </source>
</reference>
<reference evidence="1" key="1">
    <citation type="submission" date="2017-07" db="EMBL/GenBank/DDBJ databases">
        <authorList>
            <person name="Mikheyev A."/>
            <person name="Grau M."/>
        </authorList>
    </citation>
    <scope>NUCLEOTIDE SEQUENCE</scope>
    <source>
        <tissue evidence="1">Venom_gland</tissue>
    </source>
</reference>
<accession>A0A2D4NDF6</accession>